<comment type="caution">
    <text evidence="1">The sequence shown here is derived from an EMBL/GenBank/DDBJ whole genome shotgun (WGS) entry which is preliminary data.</text>
</comment>
<organism evidence="1 2">
    <name type="scientific">Levilactobacillus acidifarinae DSM 19394 = JCM 15949</name>
    <dbReference type="NCBI Taxonomy" id="1423715"/>
    <lineage>
        <taxon>Bacteria</taxon>
        <taxon>Bacillati</taxon>
        <taxon>Bacillota</taxon>
        <taxon>Bacilli</taxon>
        <taxon>Lactobacillales</taxon>
        <taxon>Lactobacillaceae</taxon>
        <taxon>Levilactobacillus</taxon>
    </lineage>
</organism>
<evidence type="ECO:0000313" key="1">
    <source>
        <dbReference type="EMBL" id="KRK94784.1"/>
    </source>
</evidence>
<dbReference type="Pfam" id="PF05256">
    <property type="entry name" value="UPF0223"/>
    <property type="match status" value="1"/>
</dbReference>
<sequence length="99" mass="11276">MAQSKNYDYPLYPDWSTADILKVTQLYQAVEAAYEQAQGIDAAVILAAYRDFQTVVPQKFEEKQLDREFQTASGYSIYRTVKLARQLGTGRVNMKGTQN</sequence>
<dbReference type="NCBIfam" id="NF003353">
    <property type="entry name" value="PRK04387.1"/>
    <property type="match status" value="1"/>
</dbReference>
<dbReference type="Proteomes" id="UP000051955">
    <property type="component" value="Unassembled WGS sequence"/>
</dbReference>
<dbReference type="STRING" id="1423715.FD25_GL000760"/>
<dbReference type="EMBL" id="AZDV01000026">
    <property type="protein sequence ID" value="KRK94784.1"/>
    <property type="molecule type" value="Genomic_DNA"/>
</dbReference>
<accession>A0A0R1LGY4</accession>
<dbReference type="InterPro" id="IPR023324">
    <property type="entry name" value="BH2638-like_sf"/>
</dbReference>
<proteinExistence type="predicted"/>
<dbReference type="Gene3D" id="1.10.220.80">
    <property type="entry name" value="BH2638-like"/>
    <property type="match status" value="1"/>
</dbReference>
<protein>
    <submittedName>
        <fullName evidence="1">Uncharacterized protein</fullName>
    </submittedName>
</protein>
<dbReference type="AlphaFoldDB" id="A0A0R1LGY4"/>
<dbReference type="PATRIC" id="fig|1423715.3.peg.788"/>
<gene>
    <name evidence="1" type="ORF">FD25_GL000760</name>
</gene>
<dbReference type="SUPFAM" id="SSF158504">
    <property type="entry name" value="BH2638-like"/>
    <property type="match status" value="1"/>
</dbReference>
<reference evidence="1 2" key="1">
    <citation type="journal article" date="2015" name="Genome Announc.">
        <title>Expanding the biotechnology potential of lactobacilli through comparative genomics of 213 strains and associated genera.</title>
        <authorList>
            <person name="Sun Z."/>
            <person name="Harris H.M."/>
            <person name="McCann A."/>
            <person name="Guo C."/>
            <person name="Argimon S."/>
            <person name="Zhang W."/>
            <person name="Yang X."/>
            <person name="Jeffery I.B."/>
            <person name="Cooney J.C."/>
            <person name="Kagawa T.F."/>
            <person name="Liu W."/>
            <person name="Song Y."/>
            <person name="Salvetti E."/>
            <person name="Wrobel A."/>
            <person name="Rasinkangas P."/>
            <person name="Parkhill J."/>
            <person name="Rea M.C."/>
            <person name="O'Sullivan O."/>
            <person name="Ritari J."/>
            <person name="Douillard F.P."/>
            <person name="Paul Ross R."/>
            <person name="Yang R."/>
            <person name="Briner A.E."/>
            <person name="Felis G.E."/>
            <person name="de Vos W.M."/>
            <person name="Barrangou R."/>
            <person name="Klaenhammer T.R."/>
            <person name="Caufield P.W."/>
            <person name="Cui Y."/>
            <person name="Zhang H."/>
            <person name="O'Toole P.W."/>
        </authorList>
    </citation>
    <scope>NUCLEOTIDE SEQUENCE [LARGE SCALE GENOMIC DNA]</scope>
    <source>
        <strain evidence="1 2">DSM 19394</strain>
    </source>
</reference>
<keyword evidence="2" id="KW-1185">Reference proteome</keyword>
<name>A0A0R1LGY4_9LACO</name>
<dbReference type="RefSeq" id="WP_057804039.1">
    <property type="nucleotide sequence ID" value="NZ_AZDV01000026.1"/>
</dbReference>
<dbReference type="OrthoDB" id="1649074at2"/>
<dbReference type="PIRSF" id="PIRSF037260">
    <property type="entry name" value="UPF0223"/>
    <property type="match status" value="1"/>
</dbReference>
<dbReference type="InterPro" id="IPR007920">
    <property type="entry name" value="UPF0223"/>
</dbReference>
<evidence type="ECO:0000313" key="2">
    <source>
        <dbReference type="Proteomes" id="UP000051955"/>
    </source>
</evidence>